<name>A0ABM7NJ91_9FIRM</name>
<dbReference type="Gene3D" id="1.10.10.60">
    <property type="entry name" value="Homeodomain-like"/>
    <property type="match status" value="2"/>
</dbReference>
<dbReference type="Proteomes" id="UP000663623">
    <property type="component" value="Chromosome"/>
</dbReference>
<evidence type="ECO:0000256" key="1">
    <source>
        <dbReference type="ARBA" id="ARBA00023015"/>
    </source>
</evidence>
<dbReference type="InterPro" id="IPR009057">
    <property type="entry name" value="Homeodomain-like_sf"/>
</dbReference>
<feature type="modified residue" description="4-aspartylphosphate" evidence="4">
    <location>
        <position position="56"/>
    </location>
</feature>
<dbReference type="CDD" id="cd17536">
    <property type="entry name" value="REC_YesN-like"/>
    <property type="match status" value="1"/>
</dbReference>
<dbReference type="Gene3D" id="3.40.50.2300">
    <property type="match status" value="1"/>
</dbReference>
<dbReference type="InterPro" id="IPR011006">
    <property type="entry name" value="CheY-like_superfamily"/>
</dbReference>
<keyword evidence="4" id="KW-0597">Phosphoprotein</keyword>
<dbReference type="EMBL" id="AP024480">
    <property type="protein sequence ID" value="BCS80175.1"/>
    <property type="molecule type" value="Genomic_DNA"/>
</dbReference>
<dbReference type="InterPro" id="IPR020449">
    <property type="entry name" value="Tscrpt_reg_AraC-type_HTH"/>
</dbReference>
<dbReference type="InterPro" id="IPR018062">
    <property type="entry name" value="HTH_AraC-typ_CS"/>
</dbReference>
<dbReference type="InterPro" id="IPR018060">
    <property type="entry name" value="HTH_AraC"/>
</dbReference>
<keyword evidence="1" id="KW-0805">Transcription regulation</keyword>
<dbReference type="SUPFAM" id="SSF52172">
    <property type="entry name" value="CheY-like"/>
    <property type="match status" value="1"/>
</dbReference>
<dbReference type="PROSITE" id="PS00041">
    <property type="entry name" value="HTH_ARAC_FAMILY_1"/>
    <property type="match status" value="1"/>
</dbReference>
<accession>A0ABM7NJ91</accession>
<keyword evidence="3" id="KW-0804">Transcription</keyword>
<dbReference type="SMART" id="SM00342">
    <property type="entry name" value="HTH_ARAC"/>
    <property type="match status" value="1"/>
</dbReference>
<evidence type="ECO:0000313" key="7">
    <source>
        <dbReference type="EMBL" id="BCS80175.1"/>
    </source>
</evidence>
<dbReference type="Pfam" id="PF00072">
    <property type="entry name" value="Response_reg"/>
    <property type="match status" value="1"/>
</dbReference>
<gene>
    <name evidence="7" type="ORF">CaldiYA01_01350</name>
</gene>
<sequence length="252" mass="29753">MFYRMIIVEDESEIRQGLFTCFPWDKLGFEVVGLFENGKQALDYILQNKVDVVFCDIKMPVMSGIDLARVLFLNNIPVKIVFISGYQDFEFAQKAMKYGVRYYVTKPATYDEILEIFGLIKKELDKQFKNSQTLYEEIKNRDLISIDNPENVIETVKEYINKNYKEATLEDAAKLVYMNPYYLSRLFKCKTGKNFSDYLMEVRMKKALQLMKIPIYKLHEIGEMVGYKNPKNFTRAFKKYFGKSPSEFVQER</sequence>
<dbReference type="PANTHER" id="PTHR43280:SF34">
    <property type="entry name" value="ARAC-FAMILY TRANSCRIPTIONAL REGULATOR"/>
    <property type="match status" value="1"/>
</dbReference>
<evidence type="ECO:0000256" key="3">
    <source>
        <dbReference type="ARBA" id="ARBA00023163"/>
    </source>
</evidence>
<dbReference type="PANTHER" id="PTHR43280">
    <property type="entry name" value="ARAC-FAMILY TRANSCRIPTIONAL REGULATOR"/>
    <property type="match status" value="1"/>
</dbReference>
<evidence type="ECO:0000256" key="4">
    <source>
        <dbReference type="PROSITE-ProRule" id="PRU00169"/>
    </source>
</evidence>
<dbReference type="SUPFAM" id="SSF46689">
    <property type="entry name" value="Homeodomain-like"/>
    <property type="match status" value="2"/>
</dbReference>
<proteinExistence type="predicted"/>
<evidence type="ECO:0000259" key="6">
    <source>
        <dbReference type="PROSITE" id="PS50110"/>
    </source>
</evidence>
<dbReference type="PROSITE" id="PS50110">
    <property type="entry name" value="RESPONSE_REGULATORY"/>
    <property type="match status" value="1"/>
</dbReference>
<evidence type="ECO:0000256" key="2">
    <source>
        <dbReference type="ARBA" id="ARBA00023125"/>
    </source>
</evidence>
<dbReference type="Pfam" id="PF12833">
    <property type="entry name" value="HTH_18"/>
    <property type="match status" value="1"/>
</dbReference>
<dbReference type="PRINTS" id="PR00032">
    <property type="entry name" value="HTHARAC"/>
</dbReference>
<protein>
    <submittedName>
        <fullName evidence="7">Response regulator</fullName>
    </submittedName>
</protein>
<keyword evidence="2" id="KW-0238">DNA-binding</keyword>
<evidence type="ECO:0000313" key="8">
    <source>
        <dbReference type="Proteomes" id="UP000663623"/>
    </source>
</evidence>
<reference evidence="7 8" key="1">
    <citation type="submission" date="2021-02" db="EMBL/GenBank/DDBJ databases">
        <title>Nitrogen-fixing ability and nitrogen fixation related genes of thermophilic fermentative bacteria in the genus Caldicellulosiruptor.</title>
        <authorList>
            <person name="Chen Y."/>
            <person name="Nishihara A."/>
            <person name="Haruta S."/>
        </authorList>
    </citation>
    <scope>NUCLEOTIDE SEQUENCE [LARGE SCALE GENOMIC DNA]</scope>
    <source>
        <strain evidence="7 8">YA01</strain>
    </source>
</reference>
<feature type="domain" description="Response regulatory" evidence="6">
    <location>
        <begin position="4"/>
        <end position="121"/>
    </location>
</feature>
<feature type="domain" description="HTH araC/xylS-type" evidence="5">
    <location>
        <begin position="154"/>
        <end position="251"/>
    </location>
</feature>
<dbReference type="PROSITE" id="PS01124">
    <property type="entry name" value="HTH_ARAC_FAMILY_2"/>
    <property type="match status" value="1"/>
</dbReference>
<keyword evidence="8" id="KW-1185">Reference proteome</keyword>
<dbReference type="RefSeq" id="WP_207180353.1">
    <property type="nucleotide sequence ID" value="NZ_AP024480.1"/>
</dbReference>
<dbReference type="InterPro" id="IPR001789">
    <property type="entry name" value="Sig_transdc_resp-reg_receiver"/>
</dbReference>
<organism evidence="7 8">
    <name type="scientific">Caldicellulosiruptor diazotrophicus</name>
    <dbReference type="NCBI Taxonomy" id="2806205"/>
    <lineage>
        <taxon>Bacteria</taxon>
        <taxon>Bacillati</taxon>
        <taxon>Bacillota</taxon>
        <taxon>Bacillota incertae sedis</taxon>
        <taxon>Caldicellulosiruptorales</taxon>
        <taxon>Caldicellulosiruptoraceae</taxon>
        <taxon>Caldicellulosiruptor</taxon>
    </lineage>
</organism>
<dbReference type="SMART" id="SM00448">
    <property type="entry name" value="REC"/>
    <property type="match status" value="1"/>
</dbReference>
<evidence type="ECO:0000259" key="5">
    <source>
        <dbReference type="PROSITE" id="PS01124"/>
    </source>
</evidence>